<dbReference type="AlphaFoldDB" id="A0A7Z2GRV2"/>
<sequence length="98" mass="10537">MYIVSLIYTASLDRIDDALPAHRTYLDAQFAAGNFIAAGPKLPRDGGVIVASHMARDTLDAILAADPFAQHGVARYEVTEFKATRLAPGLNLPRPESA</sequence>
<dbReference type="InterPro" id="IPR005545">
    <property type="entry name" value="YCII"/>
</dbReference>
<accession>A0A7Z2GRV2</accession>
<evidence type="ECO:0000259" key="2">
    <source>
        <dbReference type="Pfam" id="PF03795"/>
    </source>
</evidence>
<dbReference type="Proteomes" id="UP000433577">
    <property type="component" value="Chromosome 4"/>
</dbReference>
<dbReference type="EMBL" id="CP046916">
    <property type="protein sequence ID" value="QGZ66812.1"/>
    <property type="molecule type" value="Genomic_DNA"/>
</dbReference>
<dbReference type="PANTHER" id="PTHR37828:SF1">
    <property type="entry name" value="YCII-RELATED DOMAIN-CONTAINING PROTEIN"/>
    <property type="match status" value="1"/>
</dbReference>
<evidence type="ECO:0000313" key="3">
    <source>
        <dbReference type="EMBL" id="QGZ66812.1"/>
    </source>
</evidence>
<gene>
    <name evidence="3" type="ORF">FAZ98_34310</name>
</gene>
<dbReference type="Gene3D" id="3.30.70.1060">
    <property type="entry name" value="Dimeric alpha+beta barrel"/>
    <property type="match status" value="1"/>
</dbReference>
<dbReference type="RefSeq" id="WP_158958514.1">
    <property type="nucleotide sequence ID" value="NZ_CP046916.1"/>
</dbReference>
<dbReference type="PANTHER" id="PTHR37828">
    <property type="entry name" value="GSR2449 PROTEIN"/>
    <property type="match status" value="1"/>
</dbReference>
<protein>
    <recommendedName>
        <fullName evidence="2">YCII-related domain-containing protein</fullName>
    </recommendedName>
</protein>
<reference evidence="3 4" key="1">
    <citation type="submission" date="2019-12" db="EMBL/GenBank/DDBJ databases">
        <title>Paraburkholderia acidiphila 7Q-K02 sp. nov and Paraburkholderia acidisoli DHF22 sp. nov., two strains isolated from forest soil.</title>
        <authorList>
            <person name="Gao Z."/>
            <person name="Qiu L."/>
        </authorList>
    </citation>
    <scope>NUCLEOTIDE SEQUENCE [LARGE SCALE GENOMIC DNA]</scope>
    <source>
        <strain evidence="3 4">DHF22</strain>
    </source>
</reference>
<dbReference type="KEGG" id="pacs:FAZ98_34310"/>
<comment type="similarity">
    <text evidence="1">Belongs to the YciI family.</text>
</comment>
<proteinExistence type="inferred from homology"/>
<dbReference type="Pfam" id="PF03795">
    <property type="entry name" value="YCII"/>
    <property type="match status" value="1"/>
</dbReference>
<feature type="domain" description="YCII-related" evidence="2">
    <location>
        <begin position="3"/>
        <end position="82"/>
    </location>
</feature>
<dbReference type="OrthoDB" id="9814407at2"/>
<evidence type="ECO:0000256" key="1">
    <source>
        <dbReference type="ARBA" id="ARBA00007689"/>
    </source>
</evidence>
<evidence type="ECO:0000313" key="4">
    <source>
        <dbReference type="Proteomes" id="UP000433577"/>
    </source>
</evidence>
<name>A0A7Z2GRV2_9BURK</name>
<organism evidence="3 4">
    <name type="scientific">Paraburkholderia acidisoli</name>
    <dbReference type="NCBI Taxonomy" id="2571748"/>
    <lineage>
        <taxon>Bacteria</taxon>
        <taxon>Pseudomonadati</taxon>
        <taxon>Pseudomonadota</taxon>
        <taxon>Betaproteobacteria</taxon>
        <taxon>Burkholderiales</taxon>
        <taxon>Burkholderiaceae</taxon>
        <taxon>Paraburkholderia</taxon>
    </lineage>
</organism>
<keyword evidence="4" id="KW-1185">Reference proteome</keyword>
<dbReference type="InterPro" id="IPR011008">
    <property type="entry name" value="Dimeric_a/b-barrel"/>
</dbReference>
<dbReference type="SUPFAM" id="SSF54909">
    <property type="entry name" value="Dimeric alpha+beta barrel"/>
    <property type="match status" value="1"/>
</dbReference>